<dbReference type="Proteomes" id="UP000664132">
    <property type="component" value="Unassembled WGS sequence"/>
</dbReference>
<dbReference type="Gene3D" id="3.40.630.10">
    <property type="entry name" value="Zn peptidases"/>
    <property type="match status" value="1"/>
</dbReference>
<dbReference type="GO" id="GO:0051603">
    <property type="term" value="P:proteolysis involved in protein catabolic process"/>
    <property type="evidence" value="ECO:0007669"/>
    <property type="project" value="TreeGrafter"/>
</dbReference>
<gene>
    <name evidence="10" type="ORF">IFR04_011118</name>
</gene>
<evidence type="ECO:0000313" key="10">
    <source>
        <dbReference type="EMBL" id="KAG4415754.1"/>
    </source>
</evidence>
<dbReference type="GO" id="GO:0046872">
    <property type="term" value="F:metal ion binding"/>
    <property type="evidence" value="ECO:0007669"/>
    <property type="project" value="UniProtKB-KW"/>
</dbReference>
<sequence>MSRPATSTMTIIYSNQSAAMGTGRRPDETPSQPVYRPSKCPDMASSNLELFKTRKFRDLIAQRLSGLVQIPTVTYDEMGLLGEDARWQVFEKLPKFFERTFPRIYDAMEVLSINKYAFLFTWKGSDPSLKPLVFMAHTDVVPAPEETSDRWTYPPFSGHYDSEYIWGRGSEDDKSNVIAILSAIDSLLIAGFKPSRTVVFAVGFDEEGGAPGGYGARCLADHLLEAYGEDGVELIFDEGIPGIEEHFGTEFALPATAEKGYLDVSITIDTAGGHSSTPPDHTAIGYLARIIQSIEENPFQSRLTAENPTSTYLKTVALHAKDIPADLRKAILDPRSADKVLKYMDNSPETRALIRTSTAVDVVQGGEKANALPETAHIIVNHRIAVEESVRTVKDYYVRHLSPLAKQWNFGLQGFGQKASGNFKATITVAGHDALEPSPTSDPEDERFDWLTGTIRGVFGKDVVVAPVLLTGNTDTKFYWKLSSQIYRWSPWRASLDPRGTMMHTVDERMPVEGLLEMVRFYREFIRVVDEKRR</sequence>
<dbReference type="PANTHER" id="PTHR45962:SF1">
    <property type="entry name" value="N-FATTY-ACYL-AMINO ACID SYNTHASE_HYDROLASE PM20D1"/>
    <property type="match status" value="1"/>
</dbReference>
<dbReference type="InterPro" id="IPR011650">
    <property type="entry name" value="Peptidase_M20_dimer"/>
</dbReference>
<feature type="binding site" evidence="7">
    <location>
        <position position="207"/>
    </location>
    <ligand>
        <name>Zn(2+)</name>
        <dbReference type="ChEBI" id="CHEBI:29105"/>
        <label>1</label>
    </ligand>
</feature>
<dbReference type="GO" id="GO:0004181">
    <property type="term" value="F:metallocarboxypeptidase activity"/>
    <property type="evidence" value="ECO:0007669"/>
    <property type="project" value="InterPro"/>
</dbReference>
<keyword evidence="11" id="KW-1185">Reference proteome</keyword>
<feature type="binding site" evidence="7">
    <location>
        <position position="237"/>
    </location>
    <ligand>
        <name>Zn(2+)</name>
        <dbReference type="ChEBI" id="CHEBI:29105"/>
        <label>2</label>
    </ligand>
</feature>
<dbReference type="Gene3D" id="1.10.150.900">
    <property type="match status" value="1"/>
</dbReference>
<evidence type="ECO:0000256" key="7">
    <source>
        <dbReference type="PIRSR" id="PIRSR037217-2"/>
    </source>
</evidence>
<dbReference type="CDD" id="cd05674">
    <property type="entry name" value="M20_yscS"/>
    <property type="match status" value="1"/>
</dbReference>
<dbReference type="OrthoDB" id="3064516at2759"/>
<dbReference type="PIRSF" id="PIRSF037217">
    <property type="entry name" value="Carboxypeptidase_S"/>
    <property type="match status" value="1"/>
</dbReference>
<protein>
    <recommendedName>
        <fullName evidence="9">Peptidase M20 dimerisation domain-containing protein</fullName>
    </recommendedName>
</protein>
<evidence type="ECO:0000256" key="1">
    <source>
        <dbReference type="ARBA" id="ARBA00006247"/>
    </source>
</evidence>
<evidence type="ECO:0000256" key="4">
    <source>
        <dbReference type="ARBA" id="ARBA00022801"/>
    </source>
</evidence>
<evidence type="ECO:0000256" key="6">
    <source>
        <dbReference type="PIRSR" id="PIRSR037217-1"/>
    </source>
</evidence>
<feature type="binding site" evidence="7">
    <location>
        <position position="172"/>
    </location>
    <ligand>
        <name>Zn(2+)</name>
        <dbReference type="ChEBI" id="CHEBI:29105"/>
        <label>1</label>
    </ligand>
</feature>
<dbReference type="InterPro" id="IPR036264">
    <property type="entry name" value="Bact_exopeptidase_dim_dom"/>
</dbReference>
<evidence type="ECO:0000256" key="5">
    <source>
        <dbReference type="ARBA" id="ARBA00022833"/>
    </source>
</evidence>
<evidence type="ECO:0000313" key="11">
    <source>
        <dbReference type="Proteomes" id="UP000664132"/>
    </source>
</evidence>
<evidence type="ECO:0000256" key="2">
    <source>
        <dbReference type="ARBA" id="ARBA00022670"/>
    </source>
</evidence>
<keyword evidence="5 7" id="KW-0862">Zinc</keyword>
<dbReference type="PANTHER" id="PTHR45962">
    <property type="entry name" value="N-FATTY-ACYL-AMINO ACID SYNTHASE/HYDROLASE PM20D1"/>
    <property type="match status" value="1"/>
</dbReference>
<feature type="region of interest" description="Disordered" evidence="8">
    <location>
        <begin position="16"/>
        <end position="35"/>
    </location>
</feature>
<feature type="binding site" evidence="7">
    <location>
        <position position="137"/>
    </location>
    <ligand>
        <name>Zn(2+)</name>
        <dbReference type="ChEBI" id="CHEBI:29105"/>
        <label>2</label>
    </ligand>
</feature>
<dbReference type="Pfam" id="PF07687">
    <property type="entry name" value="M20_dimer"/>
    <property type="match status" value="1"/>
</dbReference>
<evidence type="ECO:0000256" key="3">
    <source>
        <dbReference type="ARBA" id="ARBA00022723"/>
    </source>
</evidence>
<name>A0A8H7W999_9HELO</name>
<reference evidence="10" key="1">
    <citation type="submission" date="2021-02" db="EMBL/GenBank/DDBJ databases">
        <title>Genome sequence Cadophora malorum strain M34.</title>
        <authorList>
            <person name="Stefanovic E."/>
            <person name="Vu D."/>
            <person name="Scully C."/>
            <person name="Dijksterhuis J."/>
            <person name="Roader J."/>
            <person name="Houbraken J."/>
        </authorList>
    </citation>
    <scope>NUCLEOTIDE SEQUENCE</scope>
    <source>
        <strain evidence="10">M34</strain>
    </source>
</reference>
<dbReference type="SUPFAM" id="SSF53187">
    <property type="entry name" value="Zn-dependent exopeptidases"/>
    <property type="match status" value="1"/>
</dbReference>
<comment type="similarity">
    <text evidence="1">Belongs to the peptidase M20A family.</text>
</comment>
<keyword evidence="4" id="KW-0378">Hydrolase</keyword>
<comment type="caution">
    <text evidence="10">The sequence shown here is derived from an EMBL/GenBank/DDBJ whole genome shotgun (WGS) entry which is preliminary data.</text>
</comment>
<dbReference type="Pfam" id="PF01546">
    <property type="entry name" value="Peptidase_M20"/>
    <property type="match status" value="1"/>
</dbReference>
<dbReference type="InterPro" id="IPR017141">
    <property type="entry name" value="Pept_M20_carboxypep"/>
</dbReference>
<keyword evidence="2" id="KW-0645">Protease</keyword>
<dbReference type="EMBL" id="JAFJYH010000209">
    <property type="protein sequence ID" value="KAG4415754.1"/>
    <property type="molecule type" value="Genomic_DNA"/>
</dbReference>
<dbReference type="AlphaFoldDB" id="A0A8H7W999"/>
<evidence type="ECO:0000256" key="8">
    <source>
        <dbReference type="SAM" id="MobiDB-lite"/>
    </source>
</evidence>
<dbReference type="InterPro" id="IPR047177">
    <property type="entry name" value="Pept_M20A"/>
</dbReference>
<organism evidence="10 11">
    <name type="scientific">Cadophora malorum</name>
    <dbReference type="NCBI Taxonomy" id="108018"/>
    <lineage>
        <taxon>Eukaryota</taxon>
        <taxon>Fungi</taxon>
        <taxon>Dikarya</taxon>
        <taxon>Ascomycota</taxon>
        <taxon>Pezizomycotina</taxon>
        <taxon>Leotiomycetes</taxon>
        <taxon>Helotiales</taxon>
        <taxon>Ploettnerulaceae</taxon>
        <taxon>Cadophora</taxon>
    </lineage>
</organism>
<keyword evidence="3 7" id="KW-0479">Metal-binding</keyword>
<feature type="binding site" evidence="7">
    <location>
        <position position="504"/>
    </location>
    <ligand>
        <name>Zn(2+)</name>
        <dbReference type="ChEBI" id="CHEBI:29105"/>
        <label>1</label>
    </ligand>
</feature>
<dbReference type="SUPFAM" id="SSF55031">
    <property type="entry name" value="Bacterial exopeptidase dimerisation domain"/>
    <property type="match status" value="1"/>
</dbReference>
<dbReference type="InterPro" id="IPR002933">
    <property type="entry name" value="Peptidase_M20"/>
</dbReference>
<feature type="active site" description="Proton acceptor" evidence="6">
    <location>
        <position position="206"/>
    </location>
</feature>
<evidence type="ECO:0000259" key="9">
    <source>
        <dbReference type="Pfam" id="PF07687"/>
    </source>
</evidence>
<feature type="active site" evidence="6">
    <location>
        <position position="139"/>
    </location>
</feature>
<proteinExistence type="inferred from homology"/>
<dbReference type="FunFam" id="3.40.630.10:FF:000027">
    <property type="entry name" value="N-fatty-acyl-amino acid synthase/hydrolase PM20D1"/>
    <property type="match status" value="1"/>
</dbReference>
<accession>A0A8H7W999</accession>
<feature type="binding site" evidence="7">
    <location>
        <position position="172"/>
    </location>
    <ligand>
        <name>Zn(2+)</name>
        <dbReference type="ChEBI" id="CHEBI:29105"/>
        <label>2</label>
    </ligand>
</feature>
<dbReference type="Gene3D" id="3.30.70.360">
    <property type="match status" value="1"/>
</dbReference>
<dbReference type="GO" id="GO:0000328">
    <property type="term" value="C:fungal-type vacuole lumen"/>
    <property type="evidence" value="ECO:0007669"/>
    <property type="project" value="TreeGrafter"/>
</dbReference>
<feature type="domain" description="Peptidase M20 dimerisation" evidence="9">
    <location>
        <begin position="256"/>
        <end position="408"/>
    </location>
</feature>